<dbReference type="InParanoid" id="A0A672VG55"/>
<proteinExistence type="predicted"/>
<evidence type="ECO:0000313" key="2">
    <source>
        <dbReference type="Proteomes" id="UP000472266"/>
    </source>
</evidence>
<keyword evidence="2" id="KW-1185">Reference proteome</keyword>
<dbReference type="Proteomes" id="UP000472266">
    <property type="component" value="Chromosome 6"/>
</dbReference>
<reference evidence="1 2" key="1">
    <citation type="submission" date="2019-11" db="EMBL/GenBank/DDBJ databases">
        <title>Strigops habroptila (kakapo) genome, bStrHab1, primary haplotype, v2.</title>
        <authorList>
            <person name="Jarvis E.D."/>
            <person name="Howard J."/>
            <person name="Rhie A."/>
            <person name="Phillippy A."/>
            <person name="Korlach J."/>
            <person name="Digby A."/>
            <person name="Iorns D."/>
            <person name="Eason D."/>
            <person name="Robertson B."/>
            <person name="Raemaekers T."/>
            <person name="Howe K."/>
            <person name="Lewin H."/>
            <person name="Damas J."/>
            <person name="Hastie A."/>
            <person name="Tracey A."/>
            <person name="Chow W."/>
            <person name="Fedrigo O."/>
        </authorList>
    </citation>
    <scope>NUCLEOTIDE SEQUENCE [LARGE SCALE GENOMIC DNA]</scope>
</reference>
<evidence type="ECO:0000313" key="1">
    <source>
        <dbReference type="Ensembl" id="ENSSHBP00005025693.1"/>
    </source>
</evidence>
<reference evidence="1" key="3">
    <citation type="submission" date="2025-09" db="UniProtKB">
        <authorList>
            <consortium name="Ensembl"/>
        </authorList>
    </citation>
    <scope>IDENTIFICATION</scope>
</reference>
<accession>A0A672VG55</accession>
<dbReference type="AlphaFoldDB" id="A0A672VG55"/>
<protein>
    <submittedName>
        <fullName evidence="1">Uncharacterized protein</fullName>
    </submittedName>
</protein>
<dbReference type="Ensembl" id="ENSSHBT00005030543.1">
    <property type="protein sequence ID" value="ENSSHBP00005025693.1"/>
    <property type="gene ID" value="ENSSHBG00005021288.1"/>
</dbReference>
<name>A0A672VG55_STRHB</name>
<reference evidence="1" key="2">
    <citation type="submission" date="2025-08" db="UniProtKB">
        <authorList>
            <consortium name="Ensembl"/>
        </authorList>
    </citation>
    <scope>IDENTIFICATION</scope>
</reference>
<sequence length="126" mass="13854">STRQITNLLPTAGSSRPQSTEVVLPGHFSAALAPSSRVWKRLYWKRLPRIGIPASCSTLSTSAMPLPAFHNNAFMQPCCLLFPCQNEGRLNYQCILVLPPKVMILLMKQMSTPLTLPVAMNSCQLG</sequence>
<organism evidence="1 2">
    <name type="scientific">Strigops habroptila</name>
    <name type="common">Kakapo</name>
    <dbReference type="NCBI Taxonomy" id="2489341"/>
    <lineage>
        <taxon>Eukaryota</taxon>
        <taxon>Metazoa</taxon>
        <taxon>Chordata</taxon>
        <taxon>Craniata</taxon>
        <taxon>Vertebrata</taxon>
        <taxon>Euteleostomi</taxon>
        <taxon>Archelosauria</taxon>
        <taxon>Archosauria</taxon>
        <taxon>Dinosauria</taxon>
        <taxon>Saurischia</taxon>
        <taxon>Theropoda</taxon>
        <taxon>Coelurosauria</taxon>
        <taxon>Aves</taxon>
        <taxon>Neognathae</taxon>
        <taxon>Neoaves</taxon>
        <taxon>Telluraves</taxon>
        <taxon>Australaves</taxon>
        <taxon>Psittaciformes</taxon>
        <taxon>Psittacidae</taxon>
        <taxon>Strigops</taxon>
    </lineage>
</organism>